<name>A0A1Q6A0J9_9SPHI</name>
<dbReference type="Proteomes" id="UP000186720">
    <property type="component" value="Unassembled WGS sequence"/>
</dbReference>
<organism evidence="2 3">
    <name type="scientific">Mucilaginibacter polytrichastri</name>
    <dbReference type="NCBI Taxonomy" id="1302689"/>
    <lineage>
        <taxon>Bacteria</taxon>
        <taxon>Pseudomonadati</taxon>
        <taxon>Bacteroidota</taxon>
        <taxon>Sphingobacteriia</taxon>
        <taxon>Sphingobacteriales</taxon>
        <taxon>Sphingobacteriaceae</taxon>
        <taxon>Mucilaginibacter</taxon>
    </lineage>
</organism>
<dbReference type="AlphaFoldDB" id="A0A1Q6A0J9"/>
<proteinExistence type="predicted"/>
<feature type="transmembrane region" description="Helical" evidence="1">
    <location>
        <begin position="112"/>
        <end position="133"/>
    </location>
</feature>
<comment type="caution">
    <text evidence="2">The sequence shown here is derived from an EMBL/GenBank/DDBJ whole genome shotgun (WGS) entry which is preliminary data.</text>
</comment>
<protein>
    <submittedName>
        <fullName evidence="2">Uncharacterized protein</fullName>
    </submittedName>
</protein>
<dbReference type="STRING" id="1302689.RG47T_2998"/>
<evidence type="ECO:0000313" key="3">
    <source>
        <dbReference type="Proteomes" id="UP000186720"/>
    </source>
</evidence>
<evidence type="ECO:0000313" key="2">
    <source>
        <dbReference type="EMBL" id="OKS87537.1"/>
    </source>
</evidence>
<gene>
    <name evidence="2" type="ORF">RG47T_2998</name>
</gene>
<dbReference type="EMBL" id="MPPL01000001">
    <property type="protein sequence ID" value="OKS87537.1"/>
    <property type="molecule type" value="Genomic_DNA"/>
</dbReference>
<feature type="transmembrane region" description="Helical" evidence="1">
    <location>
        <begin position="139"/>
        <end position="162"/>
    </location>
</feature>
<accession>A0A1Q6A0J9</accession>
<keyword evidence="1" id="KW-1133">Transmembrane helix</keyword>
<keyword evidence="1" id="KW-0812">Transmembrane</keyword>
<reference evidence="2 3" key="1">
    <citation type="submission" date="2016-11" db="EMBL/GenBank/DDBJ databases">
        <title>Whole Genome Sequencing of Mucilaginibacter polytrichastri RG4-7(T) isolated from the moss sample.</title>
        <authorList>
            <person name="Li Y."/>
        </authorList>
    </citation>
    <scope>NUCLEOTIDE SEQUENCE [LARGE SCALE GENOMIC DNA]</scope>
    <source>
        <strain evidence="2 3">RG4-7</strain>
    </source>
</reference>
<keyword evidence="1" id="KW-0472">Membrane</keyword>
<keyword evidence="3" id="KW-1185">Reference proteome</keyword>
<sequence length="164" mass="19353">MIFVILFYTIYAYFNMQHINGRVASVDVDRQKHTYLTLKLTGDKRIYYQVYGKRFYDPAIENLHKNDSITLYTFNTPEKKHAAISSSGDQSSFLYYPVFNINKQSAGILDVFYYYIYDNLILSLIVAFSWVLILYNGFYIFIQAGWAIKIPIIIWTLIMAWIMI</sequence>
<evidence type="ECO:0000256" key="1">
    <source>
        <dbReference type="SAM" id="Phobius"/>
    </source>
</evidence>